<dbReference type="GO" id="GO:0045944">
    <property type="term" value="P:positive regulation of transcription by RNA polymerase II"/>
    <property type="evidence" value="ECO:0007669"/>
    <property type="project" value="TreeGrafter"/>
</dbReference>
<feature type="compositionally biased region" description="Low complexity" evidence="1">
    <location>
        <begin position="209"/>
        <end position="234"/>
    </location>
</feature>
<feature type="region of interest" description="Disordered" evidence="1">
    <location>
        <begin position="1"/>
        <end position="53"/>
    </location>
</feature>
<dbReference type="InterPro" id="IPR052783">
    <property type="entry name" value="Metabolic/Drug-Res_Regulator"/>
</dbReference>
<dbReference type="InterPro" id="IPR036864">
    <property type="entry name" value="Zn2-C6_fun-type_DNA-bd_sf"/>
</dbReference>
<dbReference type="InterPro" id="IPR001138">
    <property type="entry name" value="Zn2Cys6_DnaBD"/>
</dbReference>
<feature type="compositionally biased region" description="Low complexity" evidence="1">
    <location>
        <begin position="327"/>
        <end position="345"/>
    </location>
</feature>
<dbReference type="GO" id="GO:0000981">
    <property type="term" value="F:DNA-binding transcription factor activity, RNA polymerase II-specific"/>
    <property type="evidence" value="ECO:0007669"/>
    <property type="project" value="InterPro"/>
</dbReference>
<dbReference type="Pfam" id="PF00172">
    <property type="entry name" value="Zn_clus"/>
    <property type="match status" value="1"/>
</dbReference>
<dbReference type="SMART" id="SM00066">
    <property type="entry name" value="GAL4"/>
    <property type="match status" value="1"/>
</dbReference>
<feature type="domain" description="Zn(2)-C6 fungal-type" evidence="2">
    <location>
        <begin position="55"/>
        <end position="88"/>
    </location>
</feature>
<feature type="compositionally biased region" description="Polar residues" evidence="1">
    <location>
        <begin position="1"/>
        <end position="17"/>
    </location>
</feature>
<dbReference type="OrthoDB" id="2123952at2759"/>
<reference evidence="3" key="1">
    <citation type="journal article" date="2021" name="New Phytol.">
        <title>Evolutionary innovations through gain and loss of genes in the ectomycorrhizal Boletales.</title>
        <authorList>
            <person name="Wu G."/>
            <person name="Miyauchi S."/>
            <person name="Morin E."/>
            <person name="Kuo A."/>
            <person name="Drula E."/>
            <person name="Varga T."/>
            <person name="Kohler A."/>
            <person name="Feng B."/>
            <person name="Cao Y."/>
            <person name="Lipzen A."/>
            <person name="Daum C."/>
            <person name="Hundley H."/>
            <person name="Pangilinan J."/>
            <person name="Johnson J."/>
            <person name="Barry K."/>
            <person name="LaButti K."/>
            <person name="Ng V."/>
            <person name="Ahrendt S."/>
            <person name="Min B."/>
            <person name="Choi I.G."/>
            <person name="Park H."/>
            <person name="Plett J.M."/>
            <person name="Magnuson J."/>
            <person name="Spatafora J.W."/>
            <person name="Nagy L.G."/>
            <person name="Henrissat B."/>
            <person name="Grigoriev I.V."/>
            <person name="Yang Z.L."/>
            <person name="Xu J."/>
            <person name="Martin F.M."/>
        </authorList>
    </citation>
    <scope>NUCLEOTIDE SEQUENCE</scope>
    <source>
        <strain evidence="3">KKN 215</strain>
    </source>
</reference>
<feature type="compositionally biased region" description="Polar residues" evidence="1">
    <location>
        <begin position="314"/>
        <end position="326"/>
    </location>
</feature>
<evidence type="ECO:0000313" key="3">
    <source>
        <dbReference type="EMBL" id="KAH8092449.1"/>
    </source>
</evidence>
<dbReference type="Gene3D" id="4.10.240.10">
    <property type="entry name" value="Zn(2)-C6 fungal-type DNA-binding domain"/>
    <property type="match status" value="1"/>
</dbReference>
<name>A0A8K0UIZ3_9AGAR</name>
<organism evidence="3 4">
    <name type="scientific">Cristinia sonorae</name>
    <dbReference type="NCBI Taxonomy" id="1940300"/>
    <lineage>
        <taxon>Eukaryota</taxon>
        <taxon>Fungi</taxon>
        <taxon>Dikarya</taxon>
        <taxon>Basidiomycota</taxon>
        <taxon>Agaricomycotina</taxon>
        <taxon>Agaricomycetes</taxon>
        <taxon>Agaricomycetidae</taxon>
        <taxon>Agaricales</taxon>
        <taxon>Pleurotineae</taxon>
        <taxon>Stephanosporaceae</taxon>
        <taxon>Cristinia</taxon>
    </lineage>
</organism>
<evidence type="ECO:0000313" key="4">
    <source>
        <dbReference type="Proteomes" id="UP000813824"/>
    </source>
</evidence>
<accession>A0A8K0UIZ3</accession>
<dbReference type="GO" id="GO:0008270">
    <property type="term" value="F:zinc ion binding"/>
    <property type="evidence" value="ECO:0007669"/>
    <property type="project" value="InterPro"/>
</dbReference>
<dbReference type="SUPFAM" id="SSF57701">
    <property type="entry name" value="Zn2/Cys6 DNA-binding domain"/>
    <property type="match status" value="1"/>
</dbReference>
<proteinExistence type="predicted"/>
<dbReference type="CDD" id="cd00067">
    <property type="entry name" value="GAL4"/>
    <property type="match status" value="1"/>
</dbReference>
<evidence type="ECO:0000256" key="1">
    <source>
        <dbReference type="SAM" id="MobiDB-lite"/>
    </source>
</evidence>
<feature type="compositionally biased region" description="Polar residues" evidence="1">
    <location>
        <begin position="263"/>
        <end position="286"/>
    </location>
</feature>
<dbReference type="AlphaFoldDB" id="A0A8K0UIZ3"/>
<comment type="caution">
    <text evidence="3">The sequence shown here is derived from an EMBL/GenBank/DDBJ whole genome shotgun (WGS) entry which is preliminary data.</text>
</comment>
<dbReference type="PROSITE" id="PS00463">
    <property type="entry name" value="ZN2_CY6_FUNGAL_1"/>
    <property type="match status" value="1"/>
</dbReference>
<sequence>MTSQAYPSSPPTHSANSPAPGEPQLSSPSSINSSINSNSDKSSLMTVRRTRSSRACDQCRRNKNKCEPATGAIAACRSCLSMGIACTFTNPSRKRGPPKGYILALERRLQQVEALLGTIIGSQDTRARSLVEDLSQDALAYHIMRRVERGPFSPTHQPLGTTKQDFLESMIMSDQDPYDGPADDTFAVPDFDWHQRIQDILDASQNSRLRRQSLQSATSSSSSHHPTAATTTRSISSPTSHSNHNASFSGGPMTPVDALSPLTPASLTMGPSSTSSPIHTPGNSPYPTYPYMNLPSTQSQPSSASQYAQYATSHSGSHSNGRNTYASSNGSQSHGHSQNQQPHHSASWFHDFNGGVRLSQFGDTSDLHDIKPSLGLGSGGTGSQNGGGVPMVRVYDSSGYDVSSARMQGNGRYPCPA</sequence>
<dbReference type="Proteomes" id="UP000813824">
    <property type="component" value="Unassembled WGS sequence"/>
</dbReference>
<keyword evidence="4" id="KW-1185">Reference proteome</keyword>
<gene>
    <name evidence="3" type="ORF">BXZ70DRAFT_453960</name>
</gene>
<dbReference type="PANTHER" id="PTHR47655:SF2">
    <property type="entry name" value="QUINIC ACID UTILIZATION ACTIVATOR"/>
    <property type="match status" value="1"/>
</dbReference>
<feature type="compositionally biased region" description="Low complexity" evidence="1">
    <location>
        <begin position="26"/>
        <end position="43"/>
    </location>
</feature>
<feature type="compositionally biased region" description="Polar residues" evidence="1">
    <location>
        <begin position="235"/>
        <end position="248"/>
    </location>
</feature>
<feature type="region of interest" description="Disordered" evidence="1">
    <location>
        <begin position="209"/>
        <end position="351"/>
    </location>
</feature>
<evidence type="ECO:0000259" key="2">
    <source>
        <dbReference type="PROSITE" id="PS50048"/>
    </source>
</evidence>
<dbReference type="PROSITE" id="PS50048">
    <property type="entry name" value="ZN2_CY6_FUNGAL_2"/>
    <property type="match status" value="1"/>
</dbReference>
<protein>
    <recommendedName>
        <fullName evidence="2">Zn(2)-C6 fungal-type domain-containing protein</fullName>
    </recommendedName>
</protein>
<dbReference type="PANTHER" id="PTHR47655">
    <property type="entry name" value="QUINIC ACID UTILIZATION ACTIVATOR"/>
    <property type="match status" value="1"/>
</dbReference>
<dbReference type="EMBL" id="JAEVFJ010000032">
    <property type="protein sequence ID" value="KAH8092449.1"/>
    <property type="molecule type" value="Genomic_DNA"/>
</dbReference>
<feature type="compositionally biased region" description="Low complexity" evidence="1">
    <location>
        <begin position="295"/>
        <end position="313"/>
    </location>
</feature>